<comment type="subcellular location">
    <subcellularLocation>
        <location evidence="1 8">Cell membrane</location>
        <topology evidence="1 8">Multi-pass membrane protein</topology>
    </subcellularLocation>
</comment>
<evidence type="ECO:0000256" key="9">
    <source>
        <dbReference type="SAM" id="Phobius"/>
    </source>
</evidence>
<dbReference type="Proteomes" id="UP001575105">
    <property type="component" value="Unassembled WGS sequence"/>
</dbReference>
<gene>
    <name evidence="11" type="ORF">ACERK3_03560</name>
</gene>
<dbReference type="RefSeq" id="WP_425344293.1">
    <property type="nucleotide sequence ID" value="NZ_JBGUBD010000002.1"/>
</dbReference>
<dbReference type="InterPro" id="IPR037294">
    <property type="entry name" value="ABC_BtuC-like"/>
</dbReference>
<proteinExistence type="inferred from homology"/>
<dbReference type="PANTHER" id="PTHR30477:SF3">
    <property type="entry name" value="METAL TRANSPORT SYSTEM MEMBRANE PROTEIN CT_069-RELATED"/>
    <property type="match status" value="1"/>
</dbReference>
<dbReference type="InterPro" id="IPR036388">
    <property type="entry name" value="WH-like_DNA-bd_sf"/>
</dbReference>
<dbReference type="InterPro" id="IPR022689">
    <property type="entry name" value="Iron_dep_repressor"/>
</dbReference>
<dbReference type="InterPro" id="IPR001367">
    <property type="entry name" value="Fe_dep_repressor"/>
</dbReference>
<keyword evidence="6 9" id="KW-1133">Transmembrane helix</keyword>
<sequence>MPELWDDLIRTLSLRDYNTRVVVLGVSMLGLAAGLVGTFMVLRKRALLSDAVSHATLPGIAGAFLLMVVFGGTGRSLPGLLIGAAVFGVLGMLSVQAIRRYTRLKDDVALGLVLSVYFGIGVAMLGLVQEMSEAHAAGISRFIYGKAATMVGSDALTMLIMAGVVAVTCAMLFKEFGLVCFDEQYAKAQGWPVGLIDVLMMSLIVAVTVIGLQAVGLILVVAMLIIPPAAARFWTDHLLRMTLTAGAIGMVSGYLGATLSGLVPRLPTGPIIVLVATAVFVVSLLAGTRRGVVVRAMRHVRSKRRTGLQHLLRAAFEHVESAGDEPFTAEALLPQRSWSPRELTTLLKRGQRQGWLAPTHDDRWRLTDAGLRQARQVVRNHRLWELYLIEHADIAPSHVDRDADRIEHVIGEAMVEQLERTLQTRAGAATVPASPH</sequence>
<keyword evidence="12" id="KW-1185">Reference proteome</keyword>
<keyword evidence="5 8" id="KW-0812">Transmembrane</keyword>
<feature type="transmembrane region" description="Helical" evidence="9">
    <location>
        <begin position="193"/>
        <end position="226"/>
    </location>
</feature>
<dbReference type="SUPFAM" id="SSF81345">
    <property type="entry name" value="ABC transporter involved in vitamin B12 uptake, BtuC"/>
    <property type="match status" value="1"/>
</dbReference>
<dbReference type="SMART" id="SM00529">
    <property type="entry name" value="HTH_DTXR"/>
    <property type="match status" value="1"/>
</dbReference>
<evidence type="ECO:0000256" key="7">
    <source>
        <dbReference type="ARBA" id="ARBA00023136"/>
    </source>
</evidence>
<dbReference type="Gene3D" id="1.10.3470.10">
    <property type="entry name" value="ABC transporter involved in vitamin B12 uptake, BtuC"/>
    <property type="match status" value="1"/>
</dbReference>
<organism evidence="11 12">
    <name type="scientific">Natronomicrosphaera hydrolytica</name>
    <dbReference type="NCBI Taxonomy" id="3242702"/>
    <lineage>
        <taxon>Bacteria</taxon>
        <taxon>Pseudomonadati</taxon>
        <taxon>Planctomycetota</taxon>
        <taxon>Phycisphaerae</taxon>
        <taxon>Phycisphaerales</taxon>
        <taxon>Phycisphaeraceae</taxon>
        <taxon>Natronomicrosphaera</taxon>
    </lineage>
</organism>
<evidence type="ECO:0000259" key="10">
    <source>
        <dbReference type="Pfam" id="PF02742"/>
    </source>
</evidence>
<feature type="transmembrane region" description="Helical" evidence="9">
    <location>
        <begin position="79"/>
        <end position="98"/>
    </location>
</feature>
<name>A0ABV4U4Y7_9BACT</name>
<dbReference type="EMBL" id="JBGUBD010000002">
    <property type="protein sequence ID" value="MFA9477368.1"/>
    <property type="molecule type" value="Genomic_DNA"/>
</dbReference>
<keyword evidence="3 8" id="KW-0813">Transport</keyword>
<feature type="transmembrane region" description="Helical" evidence="9">
    <location>
        <begin position="54"/>
        <end position="72"/>
    </location>
</feature>
<evidence type="ECO:0000256" key="2">
    <source>
        <dbReference type="ARBA" id="ARBA00008034"/>
    </source>
</evidence>
<protein>
    <submittedName>
        <fullName evidence="11">Iron chelate uptake ABC transporter family permease subunit</fullName>
    </submittedName>
</protein>
<evidence type="ECO:0000256" key="1">
    <source>
        <dbReference type="ARBA" id="ARBA00004651"/>
    </source>
</evidence>
<keyword evidence="7 9" id="KW-0472">Membrane</keyword>
<evidence type="ECO:0000256" key="8">
    <source>
        <dbReference type="RuleBase" id="RU003943"/>
    </source>
</evidence>
<dbReference type="CDD" id="cd06550">
    <property type="entry name" value="TM_ABC_iron-siderophores_like"/>
    <property type="match status" value="1"/>
</dbReference>
<dbReference type="InterPro" id="IPR036421">
    <property type="entry name" value="Fe_dep_repressor_sf"/>
</dbReference>
<feature type="transmembrane region" description="Helical" evidence="9">
    <location>
        <begin position="21"/>
        <end position="42"/>
    </location>
</feature>
<keyword evidence="4" id="KW-1003">Cell membrane</keyword>
<comment type="similarity">
    <text evidence="2 8">Belongs to the ABC-3 integral membrane protein family.</text>
</comment>
<evidence type="ECO:0000256" key="3">
    <source>
        <dbReference type="ARBA" id="ARBA00022448"/>
    </source>
</evidence>
<dbReference type="Pfam" id="PF00950">
    <property type="entry name" value="ABC-3"/>
    <property type="match status" value="1"/>
</dbReference>
<dbReference type="InterPro" id="IPR001626">
    <property type="entry name" value="ABC_TroCD"/>
</dbReference>
<comment type="caution">
    <text evidence="11">The sequence shown here is derived from an EMBL/GenBank/DDBJ whole genome shotgun (WGS) entry which is preliminary data.</text>
</comment>
<reference evidence="11 12" key="1">
    <citation type="submission" date="2024-08" db="EMBL/GenBank/DDBJ databases">
        <title>Whole-genome sequencing of halo(alkali)philic microorganisms from hypersaline lakes.</title>
        <authorList>
            <person name="Sorokin D.Y."/>
            <person name="Merkel A.Y."/>
            <person name="Messina E."/>
            <person name="Yakimov M."/>
        </authorList>
    </citation>
    <scope>NUCLEOTIDE SEQUENCE [LARGE SCALE GENOMIC DNA]</scope>
    <source>
        <strain evidence="11 12">AB-hyl4</strain>
    </source>
</reference>
<accession>A0ABV4U4Y7</accession>
<evidence type="ECO:0000313" key="12">
    <source>
        <dbReference type="Proteomes" id="UP001575105"/>
    </source>
</evidence>
<evidence type="ECO:0000313" key="11">
    <source>
        <dbReference type="EMBL" id="MFA9477368.1"/>
    </source>
</evidence>
<evidence type="ECO:0000256" key="4">
    <source>
        <dbReference type="ARBA" id="ARBA00022475"/>
    </source>
</evidence>
<evidence type="ECO:0000256" key="5">
    <source>
        <dbReference type="ARBA" id="ARBA00022692"/>
    </source>
</evidence>
<dbReference type="Gene3D" id="1.10.10.10">
    <property type="entry name" value="Winged helix-like DNA-binding domain superfamily/Winged helix DNA-binding domain"/>
    <property type="match status" value="1"/>
</dbReference>
<feature type="transmembrane region" description="Helical" evidence="9">
    <location>
        <begin position="269"/>
        <end position="288"/>
    </location>
</feature>
<feature type="domain" description="Iron dependent repressor metal binding and dimerisation" evidence="10">
    <location>
        <begin position="367"/>
        <end position="423"/>
    </location>
</feature>
<feature type="transmembrane region" description="Helical" evidence="9">
    <location>
        <begin position="110"/>
        <end position="128"/>
    </location>
</feature>
<dbReference type="Pfam" id="PF02742">
    <property type="entry name" value="Fe_dep_repr_C"/>
    <property type="match status" value="1"/>
</dbReference>
<dbReference type="PANTHER" id="PTHR30477">
    <property type="entry name" value="ABC-TRANSPORTER METAL-BINDING PROTEIN"/>
    <property type="match status" value="1"/>
</dbReference>
<feature type="transmembrane region" description="Helical" evidence="9">
    <location>
        <begin position="149"/>
        <end position="173"/>
    </location>
</feature>
<feature type="transmembrane region" description="Helical" evidence="9">
    <location>
        <begin position="238"/>
        <end position="257"/>
    </location>
</feature>
<evidence type="ECO:0000256" key="6">
    <source>
        <dbReference type="ARBA" id="ARBA00022989"/>
    </source>
</evidence>
<dbReference type="SUPFAM" id="SSF47979">
    <property type="entry name" value="Iron-dependent repressor protein, dimerization domain"/>
    <property type="match status" value="1"/>
</dbReference>